<dbReference type="InParanoid" id="A0A0P0WLT0"/>
<reference evidence="1 2" key="2">
    <citation type="journal article" date="2013" name="Plant Cell Physiol.">
        <title>Rice Annotation Project Database (RAP-DB): an integrative and interactive database for rice genomics.</title>
        <authorList>
            <person name="Sakai H."/>
            <person name="Lee S.S."/>
            <person name="Tanaka T."/>
            <person name="Numa H."/>
            <person name="Kim J."/>
            <person name="Kawahara Y."/>
            <person name="Wakimoto H."/>
            <person name="Yang C.C."/>
            <person name="Iwamoto M."/>
            <person name="Abe T."/>
            <person name="Yamada Y."/>
            <person name="Muto A."/>
            <person name="Inokuchi H."/>
            <person name="Ikemura T."/>
            <person name="Matsumoto T."/>
            <person name="Sasaki T."/>
            <person name="Itoh T."/>
        </authorList>
    </citation>
    <scope>NUCLEOTIDE SEQUENCE [LARGE SCALE GENOMIC DNA]</scope>
    <source>
        <strain evidence="2">cv. Nipponbare</strain>
    </source>
</reference>
<keyword evidence="2" id="KW-1185">Reference proteome</keyword>
<protein>
    <submittedName>
        <fullName evidence="1">Os05g0371150 protein</fullName>
    </submittedName>
</protein>
<name>A0A0P0WLT0_ORYSJ</name>
<accession>A0A0P0WLT0</accession>
<dbReference type="Proteomes" id="UP000059680">
    <property type="component" value="Chromosome 5"/>
</dbReference>
<reference evidence="2" key="1">
    <citation type="journal article" date="2005" name="Nature">
        <title>The map-based sequence of the rice genome.</title>
        <authorList>
            <consortium name="International rice genome sequencing project (IRGSP)"/>
            <person name="Matsumoto T."/>
            <person name="Wu J."/>
            <person name="Kanamori H."/>
            <person name="Katayose Y."/>
            <person name="Fujisawa M."/>
            <person name="Namiki N."/>
            <person name="Mizuno H."/>
            <person name="Yamamoto K."/>
            <person name="Antonio B.A."/>
            <person name="Baba T."/>
            <person name="Sakata K."/>
            <person name="Nagamura Y."/>
            <person name="Aoki H."/>
            <person name="Arikawa K."/>
            <person name="Arita K."/>
            <person name="Bito T."/>
            <person name="Chiden Y."/>
            <person name="Fujitsuka N."/>
            <person name="Fukunaka R."/>
            <person name="Hamada M."/>
            <person name="Harada C."/>
            <person name="Hayashi A."/>
            <person name="Hijishita S."/>
            <person name="Honda M."/>
            <person name="Hosokawa S."/>
            <person name="Ichikawa Y."/>
            <person name="Idonuma A."/>
            <person name="Iijima M."/>
            <person name="Ikeda M."/>
            <person name="Ikeno M."/>
            <person name="Ito K."/>
            <person name="Ito S."/>
            <person name="Ito T."/>
            <person name="Ito Y."/>
            <person name="Ito Y."/>
            <person name="Iwabuchi A."/>
            <person name="Kamiya K."/>
            <person name="Karasawa W."/>
            <person name="Kurita K."/>
            <person name="Katagiri S."/>
            <person name="Kikuta A."/>
            <person name="Kobayashi H."/>
            <person name="Kobayashi N."/>
            <person name="Machita K."/>
            <person name="Maehara T."/>
            <person name="Masukawa M."/>
            <person name="Mizubayashi T."/>
            <person name="Mukai Y."/>
            <person name="Nagasaki H."/>
            <person name="Nagata Y."/>
            <person name="Naito S."/>
            <person name="Nakashima M."/>
            <person name="Nakama Y."/>
            <person name="Nakamichi Y."/>
            <person name="Nakamura M."/>
            <person name="Meguro A."/>
            <person name="Negishi M."/>
            <person name="Ohta I."/>
            <person name="Ohta T."/>
            <person name="Okamoto M."/>
            <person name="Ono N."/>
            <person name="Saji S."/>
            <person name="Sakaguchi M."/>
            <person name="Sakai K."/>
            <person name="Shibata M."/>
            <person name="Shimokawa T."/>
            <person name="Song J."/>
            <person name="Takazaki Y."/>
            <person name="Terasawa K."/>
            <person name="Tsugane M."/>
            <person name="Tsuji K."/>
            <person name="Ueda S."/>
            <person name="Waki K."/>
            <person name="Yamagata H."/>
            <person name="Yamamoto M."/>
            <person name="Yamamoto S."/>
            <person name="Yamane H."/>
            <person name="Yoshiki S."/>
            <person name="Yoshihara R."/>
            <person name="Yukawa K."/>
            <person name="Zhong H."/>
            <person name="Yano M."/>
            <person name="Yuan Q."/>
            <person name="Ouyang S."/>
            <person name="Liu J."/>
            <person name="Jones K.M."/>
            <person name="Gansberger K."/>
            <person name="Moffat K."/>
            <person name="Hill J."/>
            <person name="Bera J."/>
            <person name="Fadrosh D."/>
            <person name="Jin S."/>
            <person name="Johri S."/>
            <person name="Kim M."/>
            <person name="Overton L."/>
            <person name="Reardon M."/>
            <person name="Tsitrin T."/>
            <person name="Vuong H."/>
            <person name="Weaver B."/>
            <person name="Ciecko A."/>
            <person name="Tallon L."/>
            <person name="Jackson J."/>
            <person name="Pai G."/>
            <person name="Aken S.V."/>
            <person name="Utterback T."/>
            <person name="Reidmuller S."/>
            <person name="Feldblyum T."/>
            <person name="Hsiao J."/>
            <person name="Zismann V."/>
            <person name="Iobst S."/>
            <person name="de Vazeille A.R."/>
            <person name="Buell C.R."/>
            <person name="Ying K."/>
            <person name="Li Y."/>
            <person name="Lu T."/>
            <person name="Huang Y."/>
            <person name="Zhao Q."/>
            <person name="Feng Q."/>
            <person name="Zhang L."/>
            <person name="Zhu J."/>
            <person name="Weng Q."/>
            <person name="Mu J."/>
            <person name="Lu Y."/>
            <person name="Fan D."/>
            <person name="Liu Y."/>
            <person name="Guan J."/>
            <person name="Zhang Y."/>
            <person name="Yu S."/>
            <person name="Liu X."/>
            <person name="Zhang Y."/>
            <person name="Hong G."/>
            <person name="Han B."/>
            <person name="Choisne N."/>
            <person name="Demange N."/>
            <person name="Orjeda G."/>
            <person name="Samain S."/>
            <person name="Cattolico L."/>
            <person name="Pelletier E."/>
            <person name="Couloux A."/>
            <person name="Segurens B."/>
            <person name="Wincker P."/>
            <person name="D'Hont A."/>
            <person name="Scarpelli C."/>
            <person name="Weissenbach J."/>
            <person name="Salanoubat M."/>
            <person name="Quetier F."/>
            <person name="Yu Y."/>
            <person name="Kim H.R."/>
            <person name="Rambo T."/>
            <person name="Currie J."/>
            <person name="Collura K."/>
            <person name="Luo M."/>
            <person name="Yang T."/>
            <person name="Ammiraju J.S.S."/>
            <person name="Engler F."/>
            <person name="Soderlund C."/>
            <person name="Wing R.A."/>
            <person name="Palmer L.E."/>
            <person name="de la Bastide M."/>
            <person name="Spiegel L."/>
            <person name="Nascimento L."/>
            <person name="Zutavern T."/>
            <person name="O'Shaughnessy A."/>
            <person name="Dike S."/>
            <person name="Dedhia N."/>
            <person name="Preston R."/>
            <person name="Balija V."/>
            <person name="McCombie W.R."/>
            <person name="Chow T."/>
            <person name="Chen H."/>
            <person name="Chung M."/>
            <person name="Chen C."/>
            <person name="Shaw J."/>
            <person name="Wu H."/>
            <person name="Hsiao K."/>
            <person name="Chao Y."/>
            <person name="Chu M."/>
            <person name="Cheng C."/>
            <person name="Hour A."/>
            <person name="Lee P."/>
            <person name="Lin S."/>
            <person name="Lin Y."/>
            <person name="Liou J."/>
            <person name="Liu S."/>
            <person name="Hsing Y."/>
            <person name="Raghuvanshi S."/>
            <person name="Mohanty A."/>
            <person name="Bharti A.K."/>
            <person name="Gaur A."/>
            <person name="Gupta V."/>
            <person name="Kumar D."/>
            <person name="Ravi V."/>
            <person name="Vij S."/>
            <person name="Kapur A."/>
            <person name="Khurana P."/>
            <person name="Khurana P."/>
            <person name="Khurana J.P."/>
            <person name="Tyagi A.K."/>
            <person name="Gaikwad K."/>
            <person name="Singh A."/>
            <person name="Dalal V."/>
            <person name="Srivastava S."/>
            <person name="Dixit A."/>
            <person name="Pal A.K."/>
            <person name="Ghazi I.A."/>
            <person name="Yadav M."/>
            <person name="Pandit A."/>
            <person name="Bhargava A."/>
            <person name="Sureshbabu K."/>
            <person name="Batra K."/>
            <person name="Sharma T.R."/>
            <person name="Mohapatra T."/>
            <person name="Singh N.K."/>
            <person name="Messing J."/>
            <person name="Nelson A.B."/>
            <person name="Fuks G."/>
            <person name="Kavchok S."/>
            <person name="Keizer G."/>
            <person name="Linton E."/>
            <person name="Llaca V."/>
            <person name="Song R."/>
            <person name="Tanyolac B."/>
            <person name="Young S."/>
            <person name="Ho-Il K."/>
            <person name="Hahn J.H."/>
            <person name="Sangsakoo G."/>
            <person name="Vanavichit A."/>
            <person name="de Mattos Luiz.A.T."/>
            <person name="Zimmer P.D."/>
            <person name="Malone G."/>
            <person name="Dellagostin O."/>
            <person name="de Oliveira A.C."/>
            <person name="Bevan M."/>
            <person name="Bancroft I."/>
            <person name="Minx P."/>
            <person name="Cordum H."/>
            <person name="Wilson R."/>
            <person name="Cheng Z."/>
            <person name="Jin W."/>
            <person name="Jiang J."/>
            <person name="Leong S.A."/>
            <person name="Iwama H."/>
            <person name="Gojobori T."/>
            <person name="Itoh T."/>
            <person name="Niimura Y."/>
            <person name="Fujii Y."/>
            <person name="Habara T."/>
            <person name="Sakai H."/>
            <person name="Sato Y."/>
            <person name="Wilson G."/>
            <person name="Kumar K."/>
            <person name="McCouch S."/>
            <person name="Juretic N."/>
            <person name="Hoen D."/>
            <person name="Wright S."/>
            <person name="Bruskiewich R."/>
            <person name="Bureau T."/>
            <person name="Miyao A."/>
            <person name="Hirochika H."/>
            <person name="Nishikawa T."/>
            <person name="Kadowaki K."/>
            <person name="Sugiura M."/>
            <person name="Burr B."/>
            <person name="Sasaki T."/>
        </authorList>
    </citation>
    <scope>NUCLEOTIDE SEQUENCE [LARGE SCALE GENOMIC DNA]</scope>
    <source>
        <strain evidence="2">cv. Nipponbare</strain>
    </source>
</reference>
<gene>
    <name evidence="1" type="ordered locus">Os05g0371150</name>
    <name evidence="1" type="ORF">OSNPB_050371150</name>
</gene>
<dbReference type="PaxDb" id="39947-A0A0P0WLT0"/>
<reference evidence="1 2" key="3">
    <citation type="journal article" date="2013" name="Rice">
        <title>Improvement of the Oryza sativa Nipponbare reference genome using next generation sequence and optical map data.</title>
        <authorList>
            <person name="Kawahara Y."/>
            <person name="de la Bastide M."/>
            <person name="Hamilton J.P."/>
            <person name="Kanamori H."/>
            <person name="McCombie W.R."/>
            <person name="Ouyang S."/>
            <person name="Schwartz D.C."/>
            <person name="Tanaka T."/>
            <person name="Wu J."/>
            <person name="Zhou S."/>
            <person name="Childs K.L."/>
            <person name="Davidson R.M."/>
            <person name="Lin H."/>
            <person name="Quesada-Ocampo L."/>
            <person name="Vaillancourt B."/>
            <person name="Sakai H."/>
            <person name="Lee S.S."/>
            <person name="Kim J."/>
            <person name="Numa H."/>
            <person name="Itoh T."/>
            <person name="Buell C.R."/>
            <person name="Matsumoto T."/>
        </authorList>
    </citation>
    <scope>NUCLEOTIDE SEQUENCE [LARGE SCALE GENOMIC DNA]</scope>
    <source>
        <strain evidence="2">cv. Nipponbare</strain>
    </source>
</reference>
<evidence type="ECO:0000313" key="2">
    <source>
        <dbReference type="Proteomes" id="UP000059680"/>
    </source>
</evidence>
<sequence length="119" mass="13121">MIPPRYHAMIPRYHDTTRVPCRYHPGTMPIPEVPCYGTTERQRWPVEHLANHTRGHQALATNGVDTVIVAEPHEQSSPAKAQLDIAPTNGMASGLLAHARKVSLLATPVEFSQPHCCLA</sequence>
<dbReference type="AlphaFoldDB" id="A0A0P0WLT0"/>
<organism evidence="1 2">
    <name type="scientific">Oryza sativa subsp. japonica</name>
    <name type="common">Rice</name>
    <dbReference type="NCBI Taxonomy" id="39947"/>
    <lineage>
        <taxon>Eukaryota</taxon>
        <taxon>Viridiplantae</taxon>
        <taxon>Streptophyta</taxon>
        <taxon>Embryophyta</taxon>
        <taxon>Tracheophyta</taxon>
        <taxon>Spermatophyta</taxon>
        <taxon>Magnoliopsida</taxon>
        <taxon>Liliopsida</taxon>
        <taxon>Poales</taxon>
        <taxon>Poaceae</taxon>
        <taxon>BOP clade</taxon>
        <taxon>Oryzoideae</taxon>
        <taxon>Oryzeae</taxon>
        <taxon>Oryzinae</taxon>
        <taxon>Oryza</taxon>
        <taxon>Oryza sativa</taxon>
    </lineage>
</organism>
<proteinExistence type="predicted"/>
<evidence type="ECO:0000313" key="1">
    <source>
        <dbReference type="EMBL" id="BAS93686.1"/>
    </source>
</evidence>
<dbReference type="EMBL" id="AP014961">
    <property type="protein sequence ID" value="BAS93686.1"/>
    <property type="molecule type" value="Genomic_DNA"/>
</dbReference>